<dbReference type="Pfam" id="PF02765">
    <property type="entry name" value="POT1"/>
    <property type="match status" value="1"/>
</dbReference>
<dbReference type="GO" id="GO:0032210">
    <property type="term" value="P:regulation of telomere maintenance via telomerase"/>
    <property type="evidence" value="ECO:0007669"/>
    <property type="project" value="TreeGrafter"/>
</dbReference>
<dbReference type="GO" id="GO:0000783">
    <property type="term" value="C:nuclear telomere cap complex"/>
    <property type="evidence" value="ECO:0007669"/>
    <property type="project" value="TreeGrafter"/>
</dbReference>
<dbReference type="Pfam" id="PF16686">
    <property type="entry name" value="POT1PC"/>
    <property type="match status" value="1"/>
</dbReference>
<proteinExistence type="inferred from homology"/>
<organism evidence="12 13">
    <name type="scientific">Moniliophthora roreri</name>
    <name type="common">Frosty pod rot fungus</name>
    <name type="synonym">Monilia roreri</name>
    <dbReference type="NCBI Taxonomy" id="221103"/>
    <lineage>
        <taxon>Eukaryota</taxon>
        <taxon>Fungi</taxon>
        <taxon>Dikarya</taxon>
        <taxon>Basidiomycota</taxon>
        <taxon>Agaricomycotina</taxon>
        <taxon>Agaricomycetes</taxon>
        <taxon>Agaricomycetidae</taxon>
        <taxon>Agaricales</taxon>
        <taxon>Marasmiineae</taxon>
        <taxon>Marasmiaceae</taxon>
        <taxon>Moniliophthora</taxon>
    </lineage>
</organism>
<feature type="compositionally biased region" description="Polar residues" evidence="9">
    <location>
        <begin position="1"/>
        <end position="11"/>
    </location>
</feature>
<evidence type="ECO:0000256" key="5">
    <source>
        <dbReference type="ARBA" id="ARBA00022454"/>
    </source>
</evidence>
<evidence type="ECO:0000256" key="7">
    <source>
        <dbReference type="ARBA" id="ARBA00023125"/>
    </source>
</evidence>
<dbReference type="InterPro" id="IPR028389">
    <property type="entry name" value="POT1"/>
</dbReference>
<comment type="caution">
    <text evidence="12">The sequence shown here is derived from an EMBL/GenBank/DDBJ whole genome shotgun (WGS) entry which is preliminary data.</text>
</comment>
<feature type="region of interest" description="Disordered" evidence="9">
    <location>
        <begin position="200"/>
        <end position="298"/>
    </location>
</feature>
<dbReference type="InterPro" id="IPR012340">
    <property type="entry name" value="NA-bd_OB-fold"/>
</dbReference>
<dbReference type="GO" id="GO:0016233">
    <property type="term" value="P:telomere capping"/>
    <property type="evidence" value="ECO:0007669"/>
    <property type="project" value="TreeGrafter"/>
</dbReference>
<comment type="subcellular location">
    <subcellularLocation>
        <location evidence="2">Chromosome</location>
        <location evidence="2">Telomere</location>
    </subcellularLocation>
    <subcellularLocation>
        <location evidence="1">Nucleus</location>
    </subcellularLocation>
</comment>
<dbReference type="GO" id="GO:0010521">
    <property type="term" value="F:telomerase inhibitor activity"/>
    <property type="evidence" value="ECO:0007669"/>
    <property type="project" value="TreeGrafter"/>
</dbReference>
<dbReference type="GO" id="GO:0098505">
    <property type="term" value="F:G-rich strand telomeric DNA binding"/>
    <property type="evidence" value="ECO:0007669"/>
    <property type="project" value="TreeGrafter"/>
</dbReference>
<keyword evidence="6" id="KW-0779">Telomere</keyword>
<evidence type="ECO:0000256" key="9">
    <source>
        <dbReference type="SAM" id="MobiDB-lite"/>
    </source>
</evidence>
<evidence type="ECO:0000259" key="10">
    <source>
        <dbReference type="Pfam" id="PF02765"/>
    </source>
</evidence>
<feature type="region of interest" description="Disordered" evidence="9">
    <location>
        <begin position="359"/>
        <end position="378"/>
    </location>
</feature>
<dbReference type="eggNOG" id="ENOG502SIDM">
    <property type="taxonomic scope" value="Eukaryota"/>
</dbReference>
<evidence type="ECO:0000256" key="1">
    <source>
        <dbReference type="ARBA" id="ARBA00004123"/>
    </source>
</evidence>
<feature type="domain" description="Protection of telomeres protein 1 ssDNA-binding" evidence="11">
    <location>
        <begin position="602"/>
        <end position="723"/>
    </location>
</feature>
<evidence type="ECO:0000259" key="11">
    <source>
        <dbReference type="Pfam" id="PF16686"/>
    </source>
</evidence>
<keyword evidence="7" id="KW-0238">DNA-binding</keyword>
<dbReference type="EMBL" id="LATX01001774">
    <property type="protein sequence ID" value="KTB38208.1"/>
    <property type="molecule type" value="Genomic_DNA"/>
</dbReference>
<feature type="compositionally biased region" description="Basic residues" evidence="9">
    <location>
        <begin position="288"/>
        <end position="297"/>
    </location>
</feature>
<reference evidence="12 13" key="1">
    <citation type="submission" date="2015-12" db="EMBL/GenBank/DDBJ databases">
        <title>Draft genome sequence of Moniliophthora roreri, the causal agent of frosty pod rot of cacao.</title>
        <authorList>
            <person name="Aime M.C."/>
            <person name="Diaz-Valderrama J.R."/>
            <person name="Kijpornyongpan T."/>
            <person name="Phillips-Mora W."/>
        </authorList>
    </citation>
    <scope>NUCLEOTIDE SEQUENCE [LARGE SCALE GENOMIC DNA]</scope>
    <source>
        <strain evidence="12 13">MCA 2952</strain>
    </source>
</reference>
<protein>
    <recommendedName>
        <fullName evidence="4">Protection of telomeres protein 1</fullName>
    </recommendedName>
</protein>
<comment type="similarity">
    <text evidence="3">Belongs to the telombin family.</text>
</comment>
<name>A0A0W0FPG5_MONRR</name>
<feature type="region of interest" description="Disordered" evidence="9">
    <location>
        <begin position="880"/>
        <end position="907"/>
    </location>
</feature>
<dbReference type="InterPro" id="IPR011564">
    <property type="entry name" value="Telomer_end-bd_POT1/Cdc13"/>
</dbReference>
<evidence type="ECO:0000256" key="2">
    <source>
        <dbReference type="ARBA" id="ARBA00004574"/>
    </source>
</evidence>
<evidence type="ECO:0000256" key="6">
    <source>
        <dbReference type="ARBA" id="ARBA00022895"/>
    </source>
</evidence>
<evidence type="ECO:0000313" key="13">
    <source>
        <dbReference type="Proteomes" id="UP000054988"/>
    </source>
</evidence>
<gene>
    <name evidence="12" type="ORF">WG66_9175</name>
</gene>
<evidence type="ECO:0000256" key="4">
    <source>
        <dbReference type="ARBA" id="ARBA00015253"/>
    </source>
</evidence>
<evidence type="ECO:0000256" key="3">
    <source>
        <dbReference type="ARBA" id="ARBA00008442"/>
    </source>
</evidence>
<dbReference type="AlphaFoldDB" id="A0A0W0FPG5"/>
<dbReference type="SUPFAM" id="SSF50249">
    <property type="entry name" value="Nucleic acid-binding proteins"/>
    <property type="match status" value="2"/>
</dbReference>
<feature type="compositionally biased region" description="Pro residues" evidence="9">
    <location>
        <begin position="365"/>
        <end position="375"/>
    </location>
</feature>
<dbReference type="InterPro" id="IPR032042">
    <property type="entry name" value="POT1PC"/>
</dbReference>
<feature type="domain" description="Telomeric single stranded DNA binding POT1/Cdc13" evidence="10">
    <location>
        <begin position="394"/>
        <end position="506"/>
    </location>
</feature>
<sequence>MKRAADSSSEPSSKRVKESNQGSPEESASLFDDDKQQTWISNLCNGTDGSGFLQGKVHMIWSLGKKQHILLETQESSIGKALVRVDVFFQGRCAEILKERQVQFGVQDEIQLALRGARMEKKESRSRTSYDIMLKYSEGAQLKFLKRKRGSDNLGVVDTWYITQESAPQEEDWFDPPAPRTLECAPKSLTQLNLPSITPFHEHVAMPPPSTPPEPEHIVIKSESPEPDLLEPKKLLSIQKEHKSVEDGEIPVRVENPQPLITDSPDAAPSSGTAAAERAPAPPLPPKKLSKKERKKLRQVEHQALLQKQREMLVSEQQKPSTNGISSGRSGTPQDIAAQPTAEASSKVDTVEDVASVPVTAPLKPSLPPANPAAPSPINMKAGRKTRYTNFIALADIKAPAICTVAGIVVSLPETMTTRNGDLSCTLKIVDPSNCKMEDDSYRQAPKYSMSVPCFTRQYSKWLPCPTVGDVVILKDVKASNWHGGTNLTGYGDKLQWAIYSPKEQKIHHGDIADIPHDERLRKDGRGHLHTPFYQPRDVDEILYCKKLVEWWDAIEKERERFLSSIINLGDEDGQPVEGLSYNRTARPHWMMKDAKASSVSSGYFDTTVEVVFRFQPQDNDKFFLLFVTDYTENDAFEPFNNSAVHESLAKSIARLECWDASSKVAAQFSVGDYLSLKNVRCRVNNSGSYELKMQEPKLFPLKDTDAAHNVALAELLKRKKAHQDQHGSNDPAELEHRLLKNADLRKISSFVVEILHIASSTGSAGSCLYVSDFTHNPILQGTRLVSKLPQTLDGRVLKVLLFDCHVELDKKLRLGDIVSIRKARITKSYAEDEVNMKLGGNELLITRLNPGVDSHKTLIEQLKGQKADWEASRTDASATASLKAVRQDSRGQEPLTPTTPRPPERTLDVSAEIPKKRKRLHYTPVKEVQAVKSFPERFRIYARIVDFFPTVQEFVHRSCSRCGKDVPVNQRACFSCNDSDHEYVQLEYRFWLKLEDEEGTQIIVSVTDNYPVVRELPRADLAEDKDAYATACRLLDVFFGNTRMYLEERLAGRNAVLSSPLLCCLIINARNRLDEMIYALEEWTLA</sequence>
<keyword evidence="8" id="KW-0539">Nucleus</keyword>
<dbReference type="Gene3D" id="2.40.50.140">
    <property type="entry name" value="Nucleic acid-binding proteins"/>
    <property type="match status" value="4"/>
</dbReference>
<dbReference type="Proteomes" id="UP000054988">
    <property type="component" value="Unassembled WGS sequence"/>
</dbReference>
<dbReference type="PANTHER" id="PTHR14513:SF0">
    <property type="entry name" value="PROTECTION OF TELOMERES PROTEIN 1"/>
    <property type="match status" value="1"/>
</dbReference>
<feature type="region of interest" description="Disordered" evidence="9">
    <location>
        <begin position="1"/>
        <end position="31"/>
    </location>
</feature>
<feature type="compositionally biased region" description="Basic and acidic residues" evidence="9">
    <location>
        <begin position="214"/>
        <end position="252"/>
    </location>
</feature>
<keyword evidence="5" id="KW-0158">Chromosome</keyword>
<evidence type="ECO:0000256" key="8">
    <source>
        <dbReference type="ARBA" id="ARBA00023242"/>
    </source>
</evidence>
<feature type="region of interest" description="Disordered" evidence="9">
    <location>
        <begin position="312"/>
        <end position="350"/>
    </location>
</feature>
<evidence type="ECO:0000313" key="12">
    <source>
        <dbReference type="EMBL" id="KTB38208.1"/>
    </source>
</evidence>
<accession>A0A0W0FPG5</accession>
<dbReference type="PANTHER" id="PTHR14513">
    <property type="entry name" value="PROTECTION OF TELOMERES 1"/>
    <property type="match status" value="1"/>
</dbReference>
<feature type="compositionally biased region" description="Polar residues" evidence="9">
    <location>
        <begin position="315"/>
        <end position="333"/>
    </location>
</feature>